<dbReference type="SMART" id="SM00331">
    <property type="entry name" value="PP2C_SIG"/>
    <property type="match status" value="1"/>
</dbReference>
<dbReference type="InterPro" id="IPR001932">
    <property type="entry name" value="PPM-type_phosphatase-like_dom"/>
</dbReference>
<keyword evidence="1" id="KW-0378">Hydrolase</keyword>
<evidence type="ECO:0000259" key="3">
    <source>
        <dbReference type="SMART" id="SM00331"/>
    </source>
</evidence>
<organism evidence="4 5">
    <name type="scientific">Candidatus Abawacabacteria bacterium RBG_16_42_10</name>
    <dbReference type="NCBI Taxonomy" id="1817814"/>
    <lineage>
        <taxon>Bacteria</taxon>
        <taxon>Candidatus Abawacaibacteriota</taxon>
    </lineage>
</organism>
<dbReference type="SUPFAM" id="SSF81606">
    <property type="entry name" value="PP2C-like"/>
    <property type="match status" value="1"/>
</dbReference>
<sequence>MIRKWRTWIWSFLLLIWTTVIAVSLIVLFTAYYGLLLAFVLLLLAETIVFTVLWFKSEKASLPKENTSGEREAPLDAIRINTSLAIAEKIQRQLLPRNLPEIPGLDVYVKSRPSDEIGGDFYQILSLPNATLFAIGDVAGHGLPSGMVSIMLDTLLHAFGPDLRPKDVLTEMNRILYRRIDPSLFSTLLLLYWDHENQRLMFSSAGHGYLLHYDNGKNMLNARKSGGIALGMIPDISAHVREEEMSFLPGDALVVCTDGIIEMRNSHGESLGAEKFHHIVTQHAPLDSAQKVFDNVSQDILSFAGTAKQIDDLTLMVLKRI</sequence>
<dbReference type="STRING" id="1817814.A2V81_03045"/>
<evidence type="ECO:0000313" key="4">
    <source>
        <dbReference type="EMBL" id="OGC82101.1"/>
    </source>
</evidence>
<feature type="transmembrane region" description="Helical" evidence="2">
    <location>
        <begin position="7"/>
        <end position="29"/>
    </location>
</feature>
<dbReference type="InterPro" id="IPR036457">
    <property type="entry name" value="PPM-type-like_dom_sf"/>
</dbReference>
<proteinExistence type="predicted"/>
<evidence type="ECO:0000313" key="5">
    <source>
        <dbReference type="Proteomes" id="UP000177614"/>
    </source>
</evidence>
<dbReference type="InterPro" id="IPR052016">
    <property type="entry name" value="Bact_Sigma-Reg"/>
</dbReference>
<dbReference type="PANTHER" id="PTHR43156">
    <property type="entry name" value="STAGE II SPORULATION PROTEIN E-RELATED"/>
    <property type="match status" value="1"/>
</dbReference>
<evidence type="ECO:0000256" key="2">
    <source>
        <dbReference type="SAM" id="Phobius"/>
    </source>
</evidence>
<protein>
    <recommendedName>
        <fullName evidence="3">PPM-type phosphatase domain-containing protein</fullName>
    </recommendedName>
</protein>
<dbReference type="Proteomes" id="UP000177614">
    <property type="component" value="Unassembled WGS sequence"/>
</dbReference>
<comment type="caution">
    <text evidence="4">The sequence shown here is derived from an EMBL/GenBank/DDBJ whole genome shotgun (WGS) entry which is preliminary data.</text>
</comment>
<feature type="transmembrane region" description="Helical" evidence="2">
    <location>
        <begin position="35"/>
        <end position="55"/>
    </location>
</feature>
<reference evidence="4 5" key="1">
    <citation type="journal article" date="2016" name="Nat. Commun.">
        <title>Thousands of microbial genomes shed light on interconnected biogeochemical processes in an aquifer system.</title>
        <authorList>
            <person name="Anantharaman K."/>
            <person name="Brown C.T."/>
            <person name="Hug L.A."/>
            <person name="Sharon I."/>
            <person name="Castelle C.J."/>
            <person name="Probst A.J."/>
            <person name="Thomas B.C."/>
            <person name="Singh A."/>
            <person name="Wilkins M.J."/>
            <person name="Karaoz U."/>
            <person name="Brodie E.L."/>
            <person name="Williams K.H."/>
            <person name="Hubbard S.S."/>
            <person name="Banfield J.F."/>
        </authorList>
    </citation>
    <scope>NUCLEOTIDE SEQUENCE [LARGE SCALE GENOMIC DNA]</scope>
</reference>
<accession>A0A1F4XK63</accession>
<dbReference type="PANTHER" id="PTHR43156:SF2">
    <property type="entry name" value="STAGE II SPORULATION PROTEIN E"/>
    <property type="match status" value="1"/>
</dbReference>
<dbReference type="AlphaFoldDB" id="A0A1F4XK63"/>
<evidence type="ECO:0000256" key="1">
    <source>
        <dbReference type="ARBA" id="ARBA00022801"/>
    </source>
</evidence>
<dbReference type="Gene3D" id="3.60.40.10">
    <property type="entry name" value="PPM-type phosphatase domain"/>
    <property type="match status" value="1"/>
</dbReference>
<dbReference type="Pfam" id="PF07228">
    <property type="entry name" value="SpoIIE"/>
    <property type="match status" value="1"/>
</dbReference>
<keyword evidence="2" id="KW-0812">Transmembrane</keyword>
<gene>
    <name evidence="4" type="ORF">A2V81_03045</name>
</gene>
<name>A0A1F4XK63_9BACT</name>
<feature type="domain" description="PPM-type phosphatase" evidence="3">
    <location>
        <begin position="102"/>
        <end position="320"/>
    </location>
</feature>
<keyword evidence="2" id="KW-0472">Membrane</keyword>
<keyword evidence="2" id="KW-1133">Transmembrane helix</keyword>
<dbReference type="EMBL" id="MEWR01000011">
    <property type="protein sequence ID" value="OGC82101.1"/>
    <property type="molecule type" value="Genomic_DNA"/>
</dbReference>
<dbReference type="GO" id="GO:0016791">
    <property type="term" value="F:phosphatase activity"/>
    <property type="evidence" value="ECO:0007669"/>
    <property type="project" value="TreeGrafter"/>
</dbReference>